<protein>
    <submittedName>
        <fullName evidence="2">Starch branching enzyme 2.1</fullName>
    </submittedName>
</protein>
<comment type="caution">
    <text evidence="2">The sequence shown here is derived from an EMBL/GenBank/DDBJ whole genome shotgun (WGS) entry which is preliminary data.</text>
</comment>
<gene>
    <name evidence="2" type="ORF">Acr_08g0018220</name>
</gene>
<organism evidence="2 3">
    <name type="scientific">Actinidia rufa</name>
    <dbReference type="NCBI Taxonomy" id="165716"/>
    <lineage>
        <taxon>Eukaryota</taxon>
        <taxon>Viridiplantae</taxon>
        <taxon>Streptophyta</taxon>
        <taxon>Embryophyta</taxon>
        <taxon>Tracheophyta</taxon>
        <taxon>Spermatophyta</taxon>
        <taxon>Magnoliopsida</taxon>
        <taxon>eudicotyledons</taxon>
        <taxon>Gunneridae</taxon>
        <taxon>Pentapetalae</taxon>
        <taxon>asterids</taxon>
        <taxon>Ericales</taxon>
        <taxon>Actinidiaceae</taxon>
        <taxon>Actinidia</taxon>
    </lineage>
</organism>
<dbReference type="GO" id="GO:0005737">
    <property type="term" value="C:cytoplasm"/>
    <property type="evidence" value="ECO:0007669"/>
    <property type="project" value="TreeGrafter"/>
</dbReference>
<dbReference type="Gene3D" id="3.20.20.80">
    <property type="entry name" value="Glycosidases"/>
    <property type="match status" value="1"/>
</dbReference>
<name>A0A7J0F4V1_9ERIC</name>
<dbReference type="InterPro" id="IPR013783">
    <property type="entry name" value="Ig-like_fold"/>
</dbReference>
<sequence>MSEDVDSNRLQDKPATWWTADRDLFTRFQFRFRTNELTKAHNPGAEWMPAGVDGMEQPFSRSFVRISMKVKFHSQDNMRMEDDRSTEDDINDVQTPSGYSEADGKLDSVSSPAPGKYVKAMDVETSVLSRDISKEKDMVRQMSIPPPGTGQRIYEIDPFLRSYSEHLDYRYAHYTKMREEIDKYEGGLEIFSRGYEKFGFNRSYVIYIITKAVNEGGNWQRALAGTTPGVVPEA</sequence>
<dbReference type="OrthoDB" id="1748724at2759"/>
<accession>A0A7J0F4V1</accession>
<dbReference type="GO" id="GO:0003844">
    <property type="term" value="F:1,4-alpha-glucan branching enzyme activity"/>
    <property type="evidence" value="ECO:0007669"/>
    <property type="project" value="TreeGrafter"/>
</dbReference>
<evidence type="ECO:0000313" key="2">
    <source>
        <dbReference type="EMBL" id="GFY93426.1"/>
    </source>
</evidence>
<keyword evidence="3" id="KW-1185">Reference proteome</keyword>
<dbReference type="Gene3D" id="2.60.40.10">
    <property type="entry name" value="Immunoglobulins"/>
    <property type="match status" value="1"/>
</dbReference>
<evidence type="ECO:0000313" key="3">
    <source>
        <dbReference type="Proteomes" id="UP000585474"/>
    </source>
</evidence>
<dbReference type="PANTHER" id="PTHR43651">
    <property type="entry name" value="1,4-ALPHA-GLUCAN-BRANCHING ENZYME"/>
    <property type="match status" value="1"/>
</dbReference>
<evidence type="ECO:0000256" key="1">
    <source>
        <dbReference type="SAM" id="MobiDB-lite"/>
    </source>
</evidence>
<reference evidence="2 3" key="1">
    <citation type="submission" date="2019-07" db="EMBL/GenBank/DDBJ databases">
        <title>De Novo Assembly of kiwifruit Actinidia rufa.</title>
        <authorList>
            <person name="Sugita-Konishi S."/>
            <person name="Sato K."/>
            <person name="Mori E."/>
            <person name="Abe Y."/>
            <person name="Kisaki G."/>
            <person name="Hamano K."/>
            <person name="Suezawa K."/>
            <person name="Otani M."/>
            <person name="Fukuda T."/>
            <person name="Manabe T."/>
            <person name="Gomi K."/>
            <person name="Tabuchi M."/>
            <person name="Akimitsu K."/>
            <person name="Kataoka I."/>
        </authorList>
    </citation>
    <scope>NUCLEOTIDE SEQUENCE [LARGE SCALE GENOMIC DNA]</scope>
    <source>
        <strain evidence="3">cv. Fuchu</strain>
    </source>
</reference>
<dbReference type="PANTHER" id="PTHR43651:SF3">
    <property type="entry name" value="1,4-ALPHA-GLUCAN-BRANCHING ENZYME"/>
    <property type="match status" value="1"/>
</dbReference>
<dbReference type="GO" id="GO:0005982">
    <property type="term" value="P:starch metabolic process"/>
    <property type="evidence" value="ECO:0007669"/>
    <property type="project" value="TreeGrafter"/>
</dbReference>
<proteinExistence type="predicted"/>
<dbReference type="EMBL" id="BJWL01000008">
    <property type="protein sequence ID" value="GFY93426.1"/>
    <property type="molecule type" value="Genomic_DNA"/>
</dbReference>
<dbReference type="Proteomes" id="UP000585474">
    <property type="component" value="Unassembled WGS sequence"/>
</dbReference>
<feature type="region of interest" description="Disordered" evidence="1">
    <location>
        <begin position="75"/>
        <end position="108"/>
    </location>
</feature>
<dbReference type="AlphaFoldDB" id="A0A7J0F4V1"/>